<dbReference type="EMBL" id="CP059399">
    <property type="protein sequence ID" value="QLY28893.1"/>
    <property type="molecule type" value="Genomic_DNA"/>
</dbReference>
<dbReference type="RefSeq" id="WP_181580099.1">
    <property type="nucleotide sequence ID" value="NZ_CP059399.1"/>
</dbReference>
<sequence length="364" mass="39465">MTTSDLVVCGMGPAGRALAHRALATGLSVTMIDPQPDRRWSATYGAWADELPEWVDARTLAATVDRPVAWAVDRVELDRRYVVFDTGRLQDSLDVTRARVVRGRVVQIVPPSRSGPALDLPSVRLASGQVLPGGRIVDARGIARSPALAEQTAYGVVVERAHDAETLFMDWRLDNGAGADEPRSFLYAIPLDAKTMLFEETCLAGRPALETGVLRKRLVHRLRARGIDLTGDERVERVRFPVHGGRPSAGTFGAAGAFTHPATGYSVATALRLADAMVAGDSLWPPSARAVYRLRLAGLRALLALPPQDLPVFFDAFFALPVDRQRAYLSGRDDLPGTAKAMAALFRALPWRLRRTLATASMGV</sequence>
<proteinExistence type="predicted"/>
<reference evidence="1 2" key="1">
    <citation type="submission" date="2020-07" db="EMBL/GenBank/DDBJ databases">
        <authorList>
            <person name="Zhuang K."/>
            <person name="Ran Y."/>
        </authorList>
    </citation>
    <scope>NUCLEOTIDE SEQUENCE [LARGE SCALE GENOMIC DNA]</scope>
    <source>
        <strain evidence="1 2">WCH-YHL-001</strain>
    </source>
</reference>
<evidence type="ECO:0000313" key="1">
    <source>
        <dbReference type="EMBL" id="QLY28893.1"/>
    </source>
</evidence>
<dbReference type="AlphaFoldDB" id="A0A7D6V8G9"/>
<protein>
    <submittedName>
        <fullName evidence="1">Lycopene cyclase</fullName>
    </submittedName>
</protein>
<accession>A0A7D6V8G9</accession>
<dbReference type="KEGG" id="nhu:H0264_26675"/>
<name>A0A7D6V8G9_9NOCA</name>
<dbReference type="PANTHER" id="PTHR39757:SF5">
    <property type="entry name" value="OS02G0190600 PROTEIN"/>
    <property type="match status" value="1"/>
</dbReference>
<dbReference type="SUPFAM" id="SSF51905">
    <property type="entry name" value="FAD/NAD(P)-binding domain"/>
    <property type="match status" value="1"/>
</dbReference>
<dbReference type="InterPro" id="IPR036188">
    <property type="entry name" value="FAD/NAD-bd_sf"/>
</dbReference>
<keyword evidence="2" id="KW-1185">Reference proteome</keyword>
<dbReference type="PANTHER" id="PTHR39757">
    <property type="match status" value="1"/>
</dbReference>
<evidence type="ECO:0000313" key="2">
    <source>
        <dbReference type="Proteomes" id="UP000515512"/>
    </source>
</evidence>
<dbReference type="Proteomes" id="UP000515512">
    <property type="component" value="Chromosome"/>
</dbReference>
<dbReference type="Pfam" id="PF05834">
    <property type="entry name" value="Lycopene_cycl"/>
    <property type="match status" value="1"/>
</dbReference>
<gene>
    <name evidence="1" type="ORF">H0264_26675</name>
</gene>
<organism evidence="1 2">
    <name type="scientific">Nocardia huaxiensis</name>
    <dbReference type="NCBI Taxonomy" id="2755382"/>
    <lineage>
        <taxon>Bacteria</taxon>
        <taxon>Bacillati</taxon>
        <taxon>Actinomycetota</taxon>
        <taxon>Actinomycetes</taxon>
        <taxon>Mycobacteriales</taxon>
        <taxon>Nocardiaceae</taxon>
        <taxon>Nocardia</taxon>
    </lineage>
</organism>